<keyword evidence="2" id="KW-1185">Reference proteome</keyword>
<proteinExistence type="predicted"/>
<name>A0A9P6DX12_9AGAM</name>
<accession>A0A9P6DX12</accession>
<comment type="caution">
    <text evidence="1">The sequence shown here is derived from an EMBL/GenBank/DDBJ whole genome shotgun (WGS) entry which is preliminary data.</text>
</comment>
<sequence length="154" mass="16644">MAQAIKLGFLADSESKTQSQLVSLSTLLIPTLLHSRSCTSAVAQLSKETSLAVEDKVVLIELFRDDHKAAKIYLALDNEELRLAWLKKAVSLAAGSSSSGPFAPSMWDSRFQSSQGLHAANPPRASIPPLPLLSPVTISLKDSPKGFSCYYFSH</sequence>
<protein>
    <submittedName>
        <fullName evidence="1">Uncharacterized protein</fullName>
    </submittedName>
</protein>
<dbReference type="EMBL" id="MU128973">
    <property type="protein sequence ID" value="KAF9513385.1"/>
    <property type="molecule type" value="Genomic_DNA"/>
</dbReference>
<dbReference type="Proteomes" id="UP000886523">
    <property type="component" value="Unassembled WGS sequence"/>
</dbReference>
<organism evidence="1 2">
    <name type="scientific">Hydnum rufescens UP504</name>
    <dbReference type="NCBI Taxonomy" id="1448309"/>
    <lineage>
        <taxon>Eukaryota</taxon>
        <taxon>Fungi</taxon>
        <taxon>Dikarya</taxon>
        <taxon>Basidiomycota</taxon>
        <taxon>Agaricomycotina</taxon>
        <taxon>Agaricomycetes</taxon>
        <taxon>Cantharellales</taxon>
        <taxon>Hydnaceae</taxon>
        <taxon>Hydnum</taxon>
    </lineage>
</organism>
<gene>
    <name evidence="1" type="ORF">BS47DRAFT_1393361</name>
</gene>
<reference evidence="1" key="1">
    <citation type="journal article" date="2020" name="Nat. Commun.">
        <title>Large-scale genome sequencing of mycorrhizal fungi provides insights into the early evolution of symbiotic traits.</title>
        <authorList>
            <person name="Miyauchi S."/>
            <person name="Kiss E."/>
            <person name="Kuo A."/>
            <person name="Drula E."/>
            <person name="Kohler A."/>
            <person name="Sanchez-Garcia M."/>
            <person name="Morin E."/>
            <person name="Andreopoulos B."/>
            <person name="Barry K.W."/>
            <person name="Bonito G."/>
            <person name="Buee M."/>
            <person name="Carver A."/>
            <person name="Chen C."/>
            <person name="Cichocki N."/>
            <person name="Clum A."/>
            <person name="Culley D."/>
            <person name="Crous P.W."/>
            <person name="Fauchery L."/>
            <person name="Girlanda M."/>
            <person name="Hayes R.D."/>
            <person name="Keri Z."/>
            <person name="LaButti K."/>
            <person name="Lipzen A."/>
            <person name="Lombard V."/>
            <person name="Magnuson J."/>
            <person name="Maillard F."/>
            <person name="Murat C."/>
            <person name="Nolan M."/>
            <person name="Ohm R.A."/>
            <person name="Pangilinan J."/>
            <person name="Pereira M.F."/>
            <person name="Perotto S."/>
            <person name="Peter M."/>
            <person name="Pfister S."/>
            <person name="Riley R."/>
            <person name="Sitrit Y."/>
            <person name="Stielow J.B."/>
            <person name="Szollosi G."/>
            <person name="Zifcakova L."/>
            <person name="Stursova M."/>
            <person name="Spatafora J.W."/>
            <person name="Tedersoo L."/>
            <person name="Vaario L.M."/>
            <person name="Yamada A."/>
            <person name="Yan M."/>
            <person name="Wang P."/>
            <person name="Xu J."/>
            <person name="Bruns T."/>
            <person name="Baldrian P."/>
            <person name="Vilgalys R."/>
            <person name="Dunand C."/>
            <person name="Henrissat B."/>
            <person name="Grigoriev I.V."/>
            <person name="Hibbett D."/>
            <person name="Nagy L.G."/>
            <person name="Martin F.M."/>
        </authorList>
    </citation>
    <scope>NUCLEOTIDE SEQUENCE</scope>
    <source>
        <strain evidence="1">UP504</strain>
    </source>
</reference>
<evidence type="ECO:0000313" key="1">
    <source>
        <dbReference type="EMBL" id="KAF9513385.1"/>
    </source>
</evidence>
<evidence type="ECO:0000313" key="2">
    <source>
        <dbReference type="Proteomes" id="UP000886523"/>
    </source>
</evidence>
<dbReference type="AlphaFoldDB" id="A0A9P6DX12"/>